<dbReference type="PANTHER" id="PTHR15407">
    <property type="entry name" value="FUKUTIN-RELATED"/>
    <property type="match status" value="1"/>
</dbReference>
<dbReference type="PANTHER" id="PTHR15407:SF28">
    <property type="entry name" value="RIBITOL-5-PHOSPHATE TRANSFERASE FKTN"/>
    <property type="match status" value="1"/>
</dbReference>
<reference evidence="7 8" key="1">
    <citation type="journal article" date="2011" name="Proc. Natl. Acad. Sci. U.S.A.">
        <title>Evolutionary erosion of yeast sex chromosomes by mating-type switching accidents.</title>
        <authorList>
            <person name="Gordon J.L."/>
            <person name="Armisen D."/>
            <person name="Proux-Wera E."/>
            <person name="Oheigeartaigh S.S."/>
            <person name="Byrne K.P."/>
            <person name="Wolfe K.H."/>
        </authorList>
    </citation>
    <scope>NUCLEOTIDE SEQUENCE [LARGE SCALE GENOMIC DNA]</scope>
    <source>
        <strain evidence="8">ATCC 22294 / BCRC 22015 / CBS 2517 / CECT 1963 / NBRC 1671 / NRRL Y-8276</strain>
    </source>
</reference>
<keyword evidence="4 5" id="KW-0472">Membrane</keyword>
<dbReference type="RefSeq" id="XP_003957321.1">
    <property type="nucleotide sequence ID" value="XM_003957272.1"/>
</dbReference>
<evidence type="ECO:0000256" key="4">
    <source>
        <dbReference type="ARBA" id="ARBA00023136"/>
    </source>
</evidence>
<evidence type="ECO:0000256" key="5">
    <source>
        <dbReference type="SAM" id="Phobius"/>
    </source>
</evidence>
<dbReference type="HOGENOM" id="CLU_008074_0_0_1"/>
<dbReference type="AlphaFoldDB" id="H2AUY6"/>
<accession>H2AUY6</accession>
<dbReference type="FunCoup" id="H2AUY6">
    <property type="interactions" value="137"/>
</dbReference>
<dbReference type="Pfam" id="PF04991">
    <property type="entry name" value="LicD"/>
    <property type="match status" value="1"/>
</dbReference>
<dbReference type="Proteomes" id="UP000005220">
    <property type="component" value="Chromosome 5"/>
</dbReference>
<evidence type="ECO:0000256" key="1">
    <source>
        <dbReference type="ARBA" id="ARBA00004167"/>
    </source>
</evidence>
<gene>
    <name evidence="7" type="primary">KAFR0E00320</name>
    <name evidence="7" type="ORF">KAFR_0E00320</name>
</gene>
<protein>
    <recommendedName>
        <fullName evidence="6">LicD/FKTN/FKRP nucleotidyltransferase domain-containing protein</fullName>
    </recommendedName>
</protein>
<keyword evidence="8" id="KW-1185">Reference proteome</keyword>
<evidence type="ECO:0000256" key="2">
    <source>
        <dbReference type="ARBA" id="ARBA00022692"/>
    </source>
</evidence>
<name>H2AUY6_KAZAF</name>
<feature type="transmembrane region" description="Helical" evidence="5">
    <location>
        <begin position="30"/>
        <end position="50"/>
    </location>
</feature>
<evidence type="ECO:0000313" key="7">
    <source>
        <dbReference type="EMBL" id="CCF58186.1"/>
    </source>
</evidence>
<comment type="subcellular location">
    <subcellularLocation>
        <location evidence="1">Membrane</location>
        <topology evidence="1">Single-pass membrane protein</topology>
    </subcellularLocation>
</comment>
<feature type="domain" description="LicD/FKTN/FKRP nucleotidyltransferase" evidence="6">
    <location>
        <begin position="502"/>
        <end position="750"/>
    </location>
</feature>
<dbReference type="InterPro" id="IPR009644">
    <property type="entry name" value="FKTN/MNN4/W02B3.4-1"/>
</dbReference>
<dbReference type="eggNOG" id="ENOG502QREF">
    <property type="taxonomic scope" value="Eukaryota"/>
</dbReference>
<evidence type="ECO:0000313" key="8">
    <source>
        <dbReference type="Proteomes" id="UP000005220"/>
    </source>
</evidence>
<dbReference type="GO" id="GO:0016020">
    <property type="term" value="C:membrane"/>
    <property type="evidence" value="ECO:0007669"/>
    <property type="project" value="UniProtKB-SubCell"/>
</dbReference>
<dbReference type="InParanoid" id="H2AUY6"/>
<keyword evidence="3 5" id="KW-1133">Transmembrane helix</keyword>
<dbReference type="GO" id="GO:0009100">
    <property type="term" value="P:glycoprotein metabolic process"/>
    <property type="evidence" value="ECO:0007669"/>
    <property type="project" value="UniProtKB-ARBA"/>
</dbReference>
<dbReference type="InterPro" id="IPR007074">
    <property type="entry name" value="LicD/FKTN/FKRP_NTP_transf"/>
</dbReference>
<proteinExistence type="predicted"/>
<evidence type="ECO:0000256" key="3">
    <source>
        <dbReference type="ARBA" id="ARBA00022989"/>
    </source>
</evidence>
<organism evidence="7 8">
    <name type="scientific">Kazachstania africana (strain ATCC 22294 / BCRC 22015 / CBS 2517 / CECT 1963 / NBRC 1671 / NRRL Y-8276)</name>
    <name type="common">Yeast</name>
    <name type="synonym">Kluyveromyces africanus</name>
    <dbReference type="NCBI Taxonomy" id="1071382"/>
    <lineage>
        <taxon>Eukaryota</taxon>
        <taxon>Fungi</taxon>
        <taxon>Dikarya</taxon>
        <taxon>Ascomycota</taxon>
        <taxon>Saccharomycotina</taxon>
        <taxon>Saccharomycetes</taxon>
        <taxon>Saccharomycetales</taxon>
        <taxon>Saccharomycetaceae</taxon>
        <taxon>Kazachstania</taxon>
    </lineage>
</organism>
<sequence>MLLNNVYRHSSRYLIRFINFVHSYKLSRRYFLPVLGAHVLVSSFLLWFLILNRSDESELLKNDNNRYYIDDPDYKYFNDFISNDATSWLPIPFISSADGEDSVSELNKLSKLYEKLKFNTKPIWVDDYSLKKNLMTVSMGPHKFESFNFIDNITFYDFDPRLTWSTYLNHILHNLNDENEELPFSWYDWSDFHELNKLISLESQKINCNLLFEGTLDVEALDLIEKEVGEPLFVNERFKYTYPKWYHFSRKMAQRHIFTVLKKHCTPIEKAKFSTGVVINEMYDNVRPEVFQLQARNFVLTTAPNPLSITMCSDTNHATYQFNVQKRNSSNLIESKLLHNFISNQTDNMLQFNDTSEIPEDFDIVFNHNILFNEFISNVNISKKFKLEVDRTDKNAFNSNYVELSADDFEFDPYSKIKDMESRKDSLSLHQLNYLASLKTSVTYHPATAPKYFAECGAIQQFKGMGYHRDKRFFNGDNMLNNQQDYFNRLNAMIRTFQKFTAANGIISWLGHGTLYGYIYNGQTFPWDNDFDLQMPITHLNYLSEYFNQTLVLEDPRFGNGRYLLDVGTSITIRTNGNGKNNIDARFIDIDSGLYIDITGLSVSMDVARDTMKTYITDKAKEQKIELTKEVKTYPDTNHLKDFDGETFSLLNITELKKYADEHTNIFSADDIKNIGKLIEKEEETVQSKSVEKWLNPEERFDLHKKLHLFNCRNSHFTNLDLLSPLINTMYHGVPTLIPFKYISALKNEYSVPAKYGYTTFKDNIYLPEFRLWFKQRILDRCSNLKSWFPTDIFEPLKNTTSLERIDFDTDAKTMLDNLIMMDDYDNVNIDILAQIYNSFETTSYRLKEVEIQYSNTSPEQKKIQLDQLRERFSSSLNNPAKDPLIYRNELNIYEELSSKYDASTIKDLERNVQYKYIDKFWSLTRDLKYRNSTLFNTTTSVSLESANLTSIDFNVIGRDDLFADSRKNANELFKTDPVMTTEN</sequence>
<dbReference type="STRING" id="1071382.H2AUY6"/>
<dbReference type="EMBL" id="HE650825">
    <property type="protein sequence ID" value="CCF58186.1"/>
    <property type="molecule type" value="Genomic_DNA"/>
</dbReference>
<dbReference type="OrthoDB" id="444255at2759"/>
<dbReference type="KEGG" id="kaf:KAFR_0E00320"/>
<evidence type="ECO:0000259" key="6">
    <source>
        <dbReference type="Pfam" id="PF04991"/>
    </source>
</evidence>
<keyword evidence="2 5" id="KW-0812">Transmembrane</keyword>
<dbReference type="GeneID" id="13882721"/>